<feature type="transmembrane region" description="Helical" evidence="1">
    <location>
        <begin position="301"/>
        <end position="319"/>
    </location>
</feature>
<feature type="transmembrane region" description="Helical" evidence="1">
    <location>
        <begin position="111"/>
        <end position="133"/>
    </location>
</feature>
<name>A0A553NBC3_TIGCA</name>
<dbReference type="AlphaFoldDB" id="A0A553NBC3"/>
<dbReference type="Pfam" id="PF05571">
    <property type="entry name" value="JAMP"/>
    <property type="match status" value="1"/>
</dbReference>
<keyword evidence="2" id="KW-0732">Signal</keyword>
<keyword evidence="1" id="KW-1133">Transmembrane helix</keyword>
<comment type="caution">
    <text evidence="3">The sequence shown here is derived from an EMBL/GenBank/DDBJ whole genome shotgun (WGS) entry which is preliminary data.</text>
</comment>
<feature type="transmembrane region" description="Helical" evidence="1">
    <location>
        <begin position="81"/>
        <end position="99"/>
    </location>
</feature>
<feature type="transmembrane region" description="Helical" evidence="1">
    <location>
        <begin position="276"/>
        <end position="295"/>
    </location>
</feature>
<proteinExistence type="predicted"/>
<dbReference type="GO" id="GO:0031625">
    <property type="term" value="F:ubiquitin protein ligase binding"/>
    <property type="evidence" value="ECO:0007669"/>
    <property type="project" value="TreeGrafter"/>
</dbReference>
<accession>A0A553NBC3</accession>
<dbReference type="GO" id="GO:0006986">
    <property type="term" value="P:response to unfolded protein"/>
    <property type="evidence" value="ECO:0007669"/>
    <property type="project" value="InterPro"/>
</dbReference>
<dbReference type="PANTHER" id="PTHR12740">
    <property type="entry name" value="JNK1/MAPK8-ASSOCIATED MEMBRANE PROTEIN"/>
    <property type="match status" value="1"/>
</dbReference>
<evidence type="ECO:0000256" key="2">
    <source>
        <dbReference type="SAM" id="SignalP"/>
    </source>
</evidence>
<evidence type="ECO:0000256" key="1">
    <source>
        <dbReference type="SAM" id="Phobius"/>
    </source>
</evidence>
<evidence type="ECO:0000313" key="3">
    <source>
        <dbReference type="EMBL" id="TRY62679.1"/>
    </source>
</evidence>
<keyword evidence="4" id="KW-1185">Reference proteome</keyword>
<evidence type="ECO:0000313" key="4">
    <source>
        <dbReference type="Proteomes" id="UP000318571"/>
    </source>
</evidence>
<feature type="signal peptide" evidence="2">
    <location>
        <begin position="1"/>
        <end position="18"/>
    </location>
</feature>
<dbReference type="EMBL" id="VCGU01000458">
    <property type="protein sequence ID" value="TRY62679.1"/>
    <property type="molecule type" value="Genomic_DNA"/>
</dbReference>
<protein>
    <recommendedName>
        <fullName evidence="5">JNK1/MAPK8-associated membrane protein</fullName>
    </recommendedName>
</protein>
<dbReference type="GO" id="GO:0016020">
    <property type="term" value="C:membrane"/>
    <property type="evidence" value="ECO:0007669"/>
    <property type="project" value="InterPro"/>
</dbReference>
<dbReference type="PANTHER" id="PTHR12740:SF4">
    <property type="entry name" value="JNK1_MAPK8-ASSOCIATED MEMBRANE PROTEIN"/>
    <property type="match status" value="1"/>
</dbReference>
<keyword evidence="1" id="KW-0472">Membrane</keyword>
<feature type="transmembrane region" description="Helical" evidence="1">
    <location>
        <begin position="212"/>
        <end position="230"/>
    </location>
</feature>
<organism evidence="3 4">
    <name type="scientific">Tigriopus californicus</name>
    <name type="common">Marine copepod</name>
    <dbReference type="NCBI Taxonomy" id="6832"/>
    <lineage>
        <taxon>Eukaryota</taxon>
        <taxon>Metazoa</taxon>
        <taxon>Ecdysozoa</taxon>
        <taxon>Arthropoda</taxon>
        <taxon>Crustacea</taxon>
        <taxon>Multicrustacea</taxon>
        <taxon>Hexanauplia</taxon>
        <taxon>Copepoda</taxon>
        <taxon>Harpacticoida</taxon>
        <taxon>Harpacticidae</taxon>
        <taxon>Tigriopus</taxon>
    </lineage>
</organism>
<reference evidence="3 4" key="1">
    <citation type="journal article" date="2018" name="Nat. Ecol. Evol.">
        <title>Genomic signatures of mitonuclear coevolution across populations of Tigriopus californicus.</title>
        <authorList>
            <person name="Barreto F.S."/>
            <person name="Watson E.T."/>
            <person name="Lima T.G."/>
            <person name="Willett C.S."/>
            <person name="Edmands S."/>
            <person name="Li W."/>
            <person name="Burton R.S."/>
        </authorList>
    </citation>
    <scope>NUCLEOTIDE SEQUENCE [LARGE SCALE GENOMIC DNA]</scope>
    <source>
        <strain evidence="3 4">San Diego</strain>
    </source>
</reference>
<dbReference type="InterPro" id="IPR008485">
    <property type="entry name" value="JAMP"/>
</dbReference>
<sequence>MPWILIGSISLLGLAVHGYEYVKGPVLVEEIAPCPGLYCGRTRLNKTHNSACGQCPRGWKVSNNTHSLCRECLEQPSLYDWFFLAFHFLLVLSLHWYFIDASAKRLKFTKEVILLHFCALIEVVLSAILTVLITVPSGRLALHSCRVTRLSDWYSFFHNPNPNYEETLHCTQEVVYPLYSLVFVFYVLCGLTMLVIRPGLAARIYPRRGQAAVYDALYFLPILALIHGLGSGLVYMAYPYIVLTLSLVSCASHFAFKLDQSMRSLLKGCFTDQRNLIILIGHWALHAFGILAITQLTHLEFHLSLLTLIPLPALFYVITARFTDPVNFKSDFQPSMAH</sequence>
<dbReference type="OMA" id="CPGIYCG"/>
<feature type="chain" id="PRO_5022171045" description="JNK1/MAPK8-associated membrane protein" evidence="2">
    <location>
        <begin position="19"/>
        <end position="338"/>
    </location>
</feature>
<dbReference type="GO" id="GO:0036503">
    <property type="term" value="P:ERAD pathway"/>
    <property type="evidence" value="ECO:0007669"/>
    <property type="project" value="TreeGrafter"/>
</dbReference>
<keyword evidence="1" id="KW-0812">Transmembrane</keyword>
<gene>
    <name evidence="3" type="ORF">TCAL_08686</name>
</gene>
<evidence type="ECO:0008006" key="5">
    <source>
        <dbReference type="Google" id="ProtNLM"/>
    </source>
</evidence>
<dbReference type="Proteomes" id="UP000318571">
    <property type="component" value="Chromosome 10"/>
</dbReference>
<feature type="transmembrane region" description="Helical" evidence="1">
    <location>
        <begin position="178"/>
        <end position="200"/>
    </location>
</feature>